<dbReference type="NCBIfam" id="TIGR02605">
    <property type="entry name" value="CxxC_CxxC_SSSS"/>
    <property type="match status" value="1"/>
</dbReference>
<evidence type="ECO:0000313" key="1">
    <source>
        <dbReference type="EMBL" id="QJA93401.1"/>
    </source>
</evidence>
<dbReference type="InterPro" id="IPR013429">
    <property type="entry name" value="Regulatory_FmdB_Zinc_ribbon"/>
</dbReference>
<organism evidence="1">
    <name type="scientific">viral metagenome</name>
    <dbReference type="NCBI Taxonomy" id="1070528"/>
    <lineage>
        <taxon>unclassified sequences</taxon>
        <taxon>metagenomes</taxon>
        <taxon>organismal metagenomes</taxon>
    </lineage>
</organism>
<proteinExistence type="predicted"/>
<dbReference type="AlphaFoldDB" id="A0A6M3LK33"/>
<dbReference type="EMBL" id="MT143146">
    <property type="protein sequence ID" value="QJA93401.1"/>
    <property type="molecule type" value="Genomic_DNA"/>
</dbReference>
<reference evidence="1" key="1">
    <citation type="submission" date="2020-03" db="EMBL/GenBank/DDBJ databases">
        <title>The deep terrestrial virosphere.</title>
        <authorList>
            <person name="Holmfeldt K."/>
            <person name="Nilsson E."/>
            <person name="Simone D."/>
            <person name="Lopez-Fernandez M."/>
            <person name="Wu X."/>
            <person name="de Brujin I."/>
            <person name="Lundin D."/>
            <person name="Andersson A."/>
            <person name="Bertilsson S."/>
            <person name="Dopson M."/>
        </authorList>
    </citation>
    <scope>NUCLEOTIDE SEQUENCE</scope>
    <source>
        <strain evidence="1">MM415B04241</strain>
    </source>
</reference>
<protein>
    <submittedName>
        <fullName evidence="1">Uncharacterized protein</fullName>
    </submittedName>
</protein>
<name>A0A6M3LK33_9ZZZZ</name>
<sequence length="73" mass="8665">MPIRQYECRWCDFRCERLEMTPDPIPLDCPRCRDEHQAIHVMERIPTAANFALKGDGWTRPSTYQKPKRATET</sequence>
<accession>A0A6M3LK33</accession>
<gene>
    <name evidence="1" type="ORF">MM415B04241_0005</name>
</gene>